<name>A6HJ24_RAT</name>
<accession>A6HJ24</accession>
<feature type="region of interest" description="Disordered" evidence="1">
    <location>
        <begin position="1"/>
        <end position="28"/>
    </location>
</feature>
<organism evidence="2 3">
    <name type="scientific">Rattus norvegicus</name>
    <name type="common">Rat</name>
    <dbReference type="NCBI Taxonomy" id="10116"/>
    <lineage>
        <taxon>Eukaryota</taxon>
        <taxon>Metazoa</taxon>
        <taxon>Chordata</taxon>
        <taxon>Craniata</taxon>
        <taxon>Vertebrata</taxon>
        <taxon>Euteleostomi</taxon>
        <taxon>Mammalia</taxon>
        <taxon>Eutheria</taxon>
        <taxon>Euarchontoglires</taxon>
        <taxon>Glires</taxon>
        <taxon>Rodentia</taxon>
        <taxon>Myomorpha</taxon>
        <taxon>Muroidea</taxon>
        <taxon>Muridae</taxon>
        <taxon>Murinae</taxon>
        <taxon>Rattus</taxon>
    </lineage>
</organism>
<protein>
    <submittedName>
        <fullName evidence="2">RCG33041, isoform CRA_c</fullName>
    </submittedName>
</protein>
<reference evidence="2 3" key="1">
    <citation type="submission" date="2005-07" db="EMBL/GenBank/DDBJ databases">
        <authorList>
            <person name="Mural R.J."/>
            <person name="Li P.W."/>
            <person name="Adams M.D."/>
            <person name="Amanatides P.G."/>
            <person name="Baden-Tillson H."/>
            <person name="Barnstead M."/>
            <person name="Chin S.H."/>
            <person name="Dew I."/>
            <person name="Evans C.A."/>
            <person name="Ferriera S."/>
            <person name="Flanigan M."/>
            <person name="Fosler C."/>
            <person name="Glodek A."/>
            <person name="Gu Z."/>
            <person name="Holt R.A."/>
            <person name="Jennings D."/>
            <person name="Kraft C.L."/>
            <person name="Lu F."/>
            <person name="Nguyen T."/>
            <person name="Nusskern D.R."/>
            <person name="Pfannkoch C.M."/>
            <person name="Sitter C."/>
            <person name="Sutton G.G."/>
            <person name="Venter J.C."/>
            <person name="Wang Z."/>
            <person name="Woodage T."/>
            <person name="Zheng X.H."/>
            <person name="Zhong F."/>
        </authorList>
    </citation>
    <scope>NUCLEOTIDE SEQUENCE [LARGE SCALE GENOMIC DNA]</scope>
    <source>
        <strain>BN</strain>
        <strain evidence="3">Sprague-Dawley</strain>
    </source>
</reference>
<dbReference type="Proteomes" id="UP000234681">
    <property type="component" value="Chromosome 10"/>
</dbReference>
<sequence length="28" mass="3053">MSDQKFLGTPLTQSPALEECHHLNSPGD</sequence>
<gene>
    <name evidence="2" type="ORF">rCG_33041</name>
</gene>
<evidence type="ECO:0000256" key="1">
    <source>
        <dbReference type="SAM" id="MobiDB-lite"/>
    </source>
</evidence>
<dbReference type="EMBL" id="CH473948">
    <property type="protein sequence ID" value="EDM06029.1"/>
    <property type="molecule type" value="Genomic_DNA"/>
</dbReference>
<evidence type="ECO:0000313" key="2">
    <source>
        <dbReference type="EMBL" id="EDM06029.1"/>
    </source>
</evidence>
<proteinExistence type="predicted"/>
<evidence type="ECO:0000313" key="3">
    <source>
        <dbReference type="Proteomes" id="UP000234681"/>
    </source>
</evidence>
<dbReference type="AlphaFoldDB" id="A6HJ24"/>